<dbReference type="PANTHER" id="PTHR43429:SF1">
    <property type="entry name" value="NAD(P)H SULFUR OXIDOREDUCTASE (COA-DEPENDENT)"/>
    <property type="match status" value="1"/>
</dbReference>
<evidence type="ECO:0000313" key="9">
    <source>
        <dbReference type="EMBL" id="TDB98473.1"/>
    </source>
</evidence>
<keyword evidence="4" id="KW-0274">FAD</keyword>
<evidence type="ECO:0000256" key="1">
    <source>
        <dbReference type="ARBA" id="ARBA00001974"/>
    </source>
</evidence>
<feature type="domain" description="FAD/NAD(P)-binding" evidence="8">
    <location>
        <begin position="4"/>
        <end position="298"/>
    </location>
</feature>
<dbReference type="InterPro" id="IPR004099">
    <property type="entry name" value="Pyr_nucl-diS_OxRdtase_dimer"/>
</dbReference>
<evidence type="ECO:0000259" key="8">
    <source>
        <dbReference type="Pfam" id="PF07992"/>
    </source>
</evidence>
<evidence type="ECO:0000313" key="10">
    <source>
        <dbReference type="Proteomes" id="UP000295626"/>
    </source>
</evidence>
<accession>A0ABY2DI60</accession>
<dbReference type="InterPro" id="IPR036188">
    <property type="entry name" value="FAD/NAD-bd_sf"/>
</dbReference>
<keyword evidence="6" id="KW-0676">Redox-active center</keyword>
<keyword evidence="5" id="KW-0560">Oxidoreductase</keyword>
<comment type="caution">
    <text evidence="9">The sequence shown here is derived from an EMBL/GenBank/DDBJ whole genome shotgun (WGS) entry which is preliminary data.</text>
</comment>
<dbReference type="SUPFAM" id="SSF56784">
    <property type="entry name" value="HAD-like"/>
    <property type="match status" value="1"/>
</dbReference>
<keyword evidence="3" id="KW-0285">Flavoprotein</keyword>
<dbReference type="InterPro" id="IPR023753">
    <property type="entry name" value="FAD/NAD-binding_dom"/>
</dbReference>
<comment type="similarity">
    <text evidence="2">Belongs to the class-III pyridine nucleotide-disulfide oxidoreductase family.</text>
</comment>
<dbReference type="SUPFAM" id="SSF55424">
    <property type="entry name" value="FAD/NAD-linked reductases, dimerisation (C-terminal) domain"/>
    <property type="match status" value="1"/>
</dbReference>
<dbReference type="Gene3D" id="3.50.50.60">
    <property type="entry name" value="FAD/NAD(P)-binding domain"/>
    <property type="match status" value="2"/>
</dbReference>
<proteinExistence type="inferred from homology"/>
<dbReference type="Pfam" id="PF07992">
    <property type="entry name" value="Pyr_redox_2"/>
    <property type="match status" value="1"/>
</dbReference>
<evidence type="ECO:0000256" key="4">
    <source>
        <dbReference type="ARBA" id="ARBA00022827"/>
    </source>
</evidence>
<dbReference type="PRINTS" id="PR00368">
    <property type="entry name" value="FADPNR"/>
</dbReference>
<evidence type="ECO:0000256" key="3">
    <source>
        <dbReference type="ARBA" id="ARBA00022630"/>
    </source>
</evidence>
<dbReference type="InterPro" id="IPR036412">
    <property type="entry name" value="HAD-like_sf"/>
</dbReference>
<keyword evidence="10" id="KW-1185">Reference proteome</keyword>
<sequence>MAERLIVIGGDAAGMSAASQARRRRGRDDLEIVAFERGHFTSYSACGIPYWIGGLVPERDQLVARAPETFRDEYDIDVRLQHEVTAIDLDRREVVARDLAGGGEVRAGFDTLVYAVGATPRLPDWARSGVAGVFGVQTLDDGAALRDWLEAEPRPRRAVVVGGGYIGVEMAEALVQRGLDVTLVERGEQPMSTVDDDMAVLVAAAMRGVGIEIRTGVEVTGLTEQDGRVSAVVTDDGSLPADVVVLGLGVRPNTALAEAAGLPLGPSGGVQVDRRMRVLGVPGVWAAGDCVETLHRVSGLPVHVPLGTHANKQGRVAGINIGGGYATFPGVIGTAVTKVCELEVGRTGLRERDAHAAGFEFVSVVIESTNRAGYYPGARPMTVKLIAERPSGRLLGAQIVGWSEAAKRIDALAVALWNGMTVDDMTALDLGYAPPYAPVWDPVLVAARTAGVPGLAVATGPCSAEELRAAGAELVLDDLTGFPAALADVLRLALQE</sequence>
<evidence type="ECO:0000259" key="7">
    <source>
        <dbReference type="Pfam" id="PF02852"/>
    </source>
</evidence>
<dbReference type="SUPFAM" id="SSF51905">
    <property type="entry name" value="FAD/NAD(P)-binding domain"/>
    <property type="match status" value="1"/>
</dbReference>
<comment type="cofactor">
    <cofactor evidence="1">
        <name>FAD</name>
        <dbReference type="ChEBI" id="CHEBI:57692"/>
    </cofactor>
</comment>
<name>A0ABY2DI60_9ACTN</name>
<evidence type="ECO:0000256" key="5">
    <source>
        <dbReference type="ARBA" id="ARBA00023002"/>
    </source>
</evidence>
<dbReference type="PRINTS" id="PR00411">
    <property type="entry name" value="PNDRDTASEI"/>
</dbReference>
<dbReference type="Pfam" id="PF02852">
    <property type="entry name" value="Pyr_redox_dim"/>
    <property type="match status" value="1"/>
</dbReference>
<dbReference type="InterPro" id="IPR016156">
    <property type="entry name" value="FAD/NAD-linked_Rdtase_dimer_sf"/>
</dbReference>
<gene>
    <name evidence="9" type="ORF">E1091_07690</name>
</gene>
<dbReference type="InterPro" id="IPR023214">
    <property type="entry name" value="HAD_sf"/>
</dbReference>
<evidence type="ECO:0000256" key="6">
    <source>
        <dbReference type="ARBA" id="ARBA00023284"/>
    </source>
</evidence>
<organism evidence="9 10">
    <name type="scientific">Micromonospora fluostatini</name>
    <dbReference type="NCBI Taxonomy" id="1629071"/>
    <lineage>
        <taxon>Bacteria</taxon>
        <taxon>Bacillati</taxon>
        <taxon>Actinomycetota</taxon>
        <taxon>Actinomycetes</taxon>
        <taxon>Micromonosporales</taxon>
        <taxon>Micromonosporaceae</taxon>
        <taxon>Micromonospora</taxon>
    </lineage>
</organism>
<evidence type="ECO:0000256" key="2">
    <source>
        <dbReference type="ARBA" id="ARBA00009130"/>
    </source>
</evidence>
<protein>
    <submittedName>
        <fullName evidence="9">Flavoprotein oxidoreductase</fullName>
    </submittedName>
</protein>
<reference evidence="9 10" key="1">
    <citation type="submission" date="2019-02" db="EMBL/GenBank/DDBJ databases">
        <title>Draft genome sequences of novel Actinobacteria.</title>
        <authorList>
            <person name="Sahin N."/>
            <person name="Ay H."/>
            <person name="Saygin H."/>
        </authorList>
    </citation>
    <scope>NUCLEOTIDE SEQUENCE [LARGE SCALE GENOMIC DNA]</scope>
    <source>
        <strain evidence="9 10">JCM 30529</strain>
    </source>
</reference>
<dbReference type="Gene3D" id="3.40.50.1000">
    <property type="entry name" value="HAD superfamily/HAD-like"/>
    <property type="match status" value="1"/>
</dbReference>
<dbReference type="EMBL" id="SMKE01000199">
    <property type="protein sequence ID" value="TDB98473.1"/>
    <property type="molecule type" value="Genomic_DNA"/>
</dbReference>
<dbReference type="PANTHER" id="PTHR43429">
    <property type="entry name" value="PYRIDINE NUCLEOTIDE-DISULFIDE OXIDOREDUCTASE DOMAIN-CONTAINING"/>
    <property type="match status" value="1"/>
</dbReference>
<dbReference type="InterPro" id="IPR050260">
    <property type="entry name" value="FAD-bd_OxRdtase"/>
</dbReference>
<feature type="domain" description="Pyridine nucleotide-disulphide oxidoreductase dimerisation" evidence="7">
    <location>
        <begin position="336"/>
        <end position="438"/>
    </location>
</feature>
<dbReference type="Proteomes" id="UP000295626">
    <property type="component" value="Unassembled WGS sequence"/>
</dbReference>